<evidence type="ECO:0000256" key="2">
    <source>
        <dbReference type="ARBA" id="ARBA00023015"/>
    </source>
</evidence>
<dbReference type="Gene3D" id="1.10.10.10">
    <property type="entry name" value="Winged helix-like DNA-binding domain superfamily/Winged helix DNA-binding domain"/>
    <property type="match status" value="1"/>
</dbReference>
<dbReference type="STRING" id="187330.AMS58_02685"/>
<sequence length="298" mass="33542">MKHKYPPLHLLSIFEAAGRLENFKAASEELFITPSAVSHQIKALEGHLGFALFQRKSRGVALNAAGEMYLKYVQRGLNQFEDGTKKLQHHFSSPALKISCFTSLASNIIIPQLGAFQAAHPDIEIKIEIGNKLSDLRYDDIDLAIRLGDGNWPNTMTQKLVDIQVAAVCSPTFAKQHQPQLLTDISQLPLIDFTYIDDAWQQWAKAMGVTLNSSKRSLTFNDYESAMNAATQGLGMTLAMFPIENTSLSHGMIVAPFNEFMPYPKSLYAVYRQEDAERHDIQCFINWLKKSDLLLHNR</sequence>
<dbReference type="InterPro" id="IPR036390">
    <property type="entry name" value="WH_DNA-bd_sf"/>
</dbReference>
<comment type="caution">
    <text evidence="6">The sequence shown here is derived from an EMBL/GenBank/DDBJ whole genome shotgun (WGS) entry which is preliminary data.</text>
</comment>
<reference evidence="6 7" key="1">
    <citation type="submission" date="2015-08" db="EMBL/GenBank/DDBJ databases">
        <title>Draft Genome Sequence of Pseudoalteromonas porphyrae UCD-SED14.</title>
        <authorList>
            <person name="Coil D.A."/>
            <person name="Jospin G."/>
            <person name="Lee R.D."/>
            <person name="Eisen J.A."/>
        </authorList>
    </citation>
    <scope>NUCLEOTIDE SEQUENCE [LARGE SCALE GENOMIC DNA]</scope>
    <source>
        <strain evidence="6 7">UCD-SED14</strain>
    </source>
</reference>
<proteinExistence type="inferred from homology"/>
<evidence type="ECO:0000259" key="5">
    <source>
        <dbReference type="PROSITE" id="PS50931"/>
    </source>
</evidence>
<evidence type="ECO:0000313" key="7">
    <source>
        <dbReference type="Proteomes" id="UP000037848"/>
    </source>
</evidence>
<accession>A0A0N1MTA4</accession>
<dbReference type="InterPro" id="IPR036388">
    <property type="entry name" value="WH-like_DNA-bd_sf"/>
</dbReference>
<evidence type="ECO:0000256" key="1">
    <source>
        <dbReference type="ARBA" id="ARBA00009437"/>
    </source>
</evidence>
<dbReference type="PROSITE" id="PS50931">
    <property type="entry name" value="HTH_LYSR"/>
    <property type="match status" value="1"/>
</dbReference>
<organism evidence="6 7">
    <name type="scientific">Pseudoalteromonas porphyrae</name>
    <dbReference type="NCBI Taxonomy" id="187330"/>
    <lineage>
        <taxon>Bacteria</taxon>
        <taxon>Pseudomonadati</taxon>
        <taxon>Pseudomonadota</taxon>
        <taxon>Gammaproteobacteria</taxon>
        <taxon>Alteromonadales</taxon>
        <taxon>Pseudoalteromonadaceae</taxon>
        <taxon>Pseudoalteromonas</taxon>
    </lineage>
</organism>
<dbReference type="InterPro" id="IPR058163">
    <property type="entry name" value="LysR-type_TF_proteobact-type"/>
</dbReference>
<dbReference type="PANTHER" id="PTHR30537:SF74">
    <property type="entry name" value="HTH-TYPE TRANSCRIPTIONAL REGULATOR TRPI"/>
    <property type="match status" value="1"/>
</dbReference>
<keyword evidence="7" id="KW-1185">Reference proteome</keyword>
<keyword evidence="2" id="KW-0805">Transcription regulation</keyword>
<dbReference type="PANTHER" id="PTHR30537">
    <property type="entry name" value="HTH-TYPE TRANSCRIPTIONAL REGULATOR"/>
    <property type="match status" value="1"/>
</dbReference>
<dbReference type="PRINTS" id="PR00039">
    <property type="entry name" value="HTHLYSR"/>
</dbReference>
<comment type="similarity">
    <text evidence="1">Belongs to the LysR transcriptional regulatory family.</text>
</comment>
<dbReference type="SUPFAM" id="SSF53850">
    <property type="entry name" value="Periplasmic binding protein-like II"/>
    <property type="match status" value="1"/>
</dbReference>
<dbReference type="GO" id="GO:0003700">
    <property type="term" value="F:DNA-binding transcription factor activity"/>
    <property type="evidence" value="ECO:0007669"/>
    <property type="project" value="InterPro"/>
</dbReference>
<dbReference type="GO" id="GO:0043565">
    <property type="term" value="F:sequence-specific DNA binding"/>
    <property type="evidence" value="ECO:0007669"/>
    <property type="project" value="TreeGrafter"/>
</dbReference>
<dbReference type="SUPFAM" id="SSF46785">
    <property type="entry name" value="Winged helix' DNA-binding domain"/>
    <property type="match status" value="1"/>
</dbReference>
<dbReference type="InterPro" id="IPR005119">
    <property type="entry name" value="LysR_subst-bd"/>
</dbReference>
<dbReference type="EMBL" id="LHPH01000007">
    <property type="protein sequence ID" value="KPH63777.1"/>
    <property type="molecule type" value="Genomic_DNA"/>
</dbReference>
<keyword evidence="4" id="KW-0804">Transcription</keyword>
<feature type="domain" description="HTH lysR-type" evidence="5">
    <location>
        <begin position="6"/>
        <end position="63"/>
    </location>
</feature>
<dbReference type="RefSeq" id="WP_054453742.1">
    <property type="nucleotide sequence ID" value="NZ_LHPH01000007.1"/>
</dbReference>
<gene>
    <name evidence="6" type="ORF">ADS77_07610</name>
</gene>
<dbReference type="Proteomes" id="UP000037848">
    <property type="component" value="Unassembled WGS sequence"/>
</dbReference>
<dbReference type="CDD" id="cd08432">
    <property type="entry name" value="PBP2_GcdR_TrpI_HvrB_AmpR_like"/>
    <property type="match status" value="1"/>
</dbReference>
<protein>
    <submittedName>
        <fullName evidence="6">Transcriptional regulator</fullName>
    </submittedName>
</protein>
<keyword evidence="3" id="KW-0238">DNA-binding</keyword>
<dbReference type="PATRIC" id="fig|187330.3.peg.3559"/>
<dbReference type="InterPro" id="IPR000847">
    <property type="entry name" value="LysR_HTH_N"/>
</dbReference>
<dbReference type="Gene3D" id="3.40.190.10">
    <property type="entry name" value="Periplasmic binding protein-like II"/>
    <property type="match status" value="2"/>
</dbReference>
<dbReference type="GO" id="GO:0006351">
    <property type="term" value="P:DNA-templated transcription"/>
    <property type="evidence" value="ECO:0007669"/>
    <property type="project" value="TreeGrafter"/>
</dbReference>
<dbReference type="Pfam" id="PF03466">
    <property type="entry name" value="LysR_substrate"/>
    <property type="match status" value="1"/>
</dbReference>
<dbReference type="OrthoDB" id="5877876at2"/>
<dbReference type="AlphaFoldDB" id="A0A0N1MTA4"/>
<dbReference type="FunFam" id="1.10.10.10:FF:000001">
    <property type="entry name" value="LysR family transcriptional regulator"/>
    <property type="match status" value="1"/>
</dbReference>
<evidence type="ECO:0000256" key="3">
    <source>
        <dbReference type="ARBA" id="ARBA00023125"/>
    </source>
</evidence>
<evidence type="ECO:0000313" key="6">
    <source>
        <dbReference type="EMBL" id="KPH63777.1"/>
    </source>
</evidence>
<evidence type="ECO:0000256" key="4">
    <source>
        <dbReference type="ARBA" id="ARBA00023163"/>
    </source>
</evidence>
<name>A0A0N1MTA4_9GAMM</name>
<dbReference type="Pfam" id="PF00126">
    <property type="entry name" value="HTH_1"/>
    <property type="match status" value="1"/>
</dbReference>